<sequence length="150" mass="18075">MYKSNEIFSIFTKTYFLYMKKKITTNSKVIMISAFFFIILLNNYFTIEENITRKNFKRSVDQINTFVLNFPELTDSKINSRKKRKIITNPMSKWPLPIYYHYKSPINSMAIKSVITIIERETCIKFRKRKSSFFFYLVFVINIQENVQVL</sequence>
<reference evidence="2 3" key="1">
    <citation type="submission" date="2014-09" db="EMBL/GenBank/DDBJ databases">
        <authorList>
            <person name="Martin A.A."/>
        </authorList>
    </citation>
    <scope>NUCLEOTIDE SEQUENCE</scope>
    <source>
        <strain evidence="3">ED321</strain>
        <strain evidence="2">ED321 Heterogonic</strain>
    </source>
</reference>
<dbReference type="InterPro" id="IPR024079">
    <property type="entry name" value="MetalloPept_cat_dom_sf"/>
</dbReference>
<dbReference type="GO" id="GO:0008237">
    <property type="term" value="F:metallopeptidase activity"/>
    <property type="evidence" value="ECO:0007669"/>
    <property type="project" value="InterPro"/>
</dbReference>
<evidence type="ECO:0000313" key="3">
    <source>
        <dbReference type="Proteomes" id="UP000035682"/>
    </source>
</evidence>
<keyword evidence="1" id="KW-0812">Transmembrane</keyword>
<keyword evidence="3" id="KW-1185">Reference proteome</keyword>
<organism evidence="2">
    <name type="scientific">Strongyloides ratti</name>
    <name type="common">Parasitic roundworm</name>
    <dbReference type="NCBI Taxonomy" id="34506"/>
    <lineage>
        <taxon>Eukaryota</taxon>
        <taxon>Metazoa</taxon>
        <taxon>Ecdysozoa</taxon>
        <taxon>Nematoda</taxon>
        <taxon>Chromadorea</taxon>
        <taxon>Rhabditida</taxon>
        <taxon>Tylenchina</taxon>
        <taxon>Panagrolaimomorpha</taxon>
        <taxon>Strongyloidoidea</taxon>
        <taxon>Strongyloididae</taxon>
        <taxon>Strongyloides</taxon>
    </lineage>
</organism>
<feature type="transmembrane region" description="Helical" evidence="1">
    <location>
        <begin position="29"/>
        <end position="47"/>
    </location>
</feature>
<dbReference type="CTD" id="36383004"/>
<dbReference type="RefSeq" id="XP_024509822.1">
    <property type="nucleotide sequence ID" value="XM_024644243.1"/>
</dbReference>
<dbReference type="WormBase" id="SRAE_2000525100">
    <property type="protein sequence ID" value="SRP06218"/>
    <property type="gene ID" value="WBGene00265511"/>
</dbReference>
<dbReference type="Proteomes" id="UP000035682">
    <property type="component" value="Unplaced"/>
</dbReference>
<keyword evidence="1" id="KW-1133">Transmembrane helix</keyword>
<dbReference type="WBParaSite" id="SRAE_2000525100.1">
    <property type="protein sequence ID" value="SRAE_2000525100.1"/>
    <property type="gene ID" value="WBGene00265511"/>
</dbReference>
<gene>
    <name evidence="2 4 5" type="ORF">SRAE_2000525100</name>
</gene>
<dbReference type="EMBL" id="LN609529">
    <property type="protein sequence ID" value="CEF70626.2"/>
    <property type="molecule type" value="Genomic_DNA"/>
</dbReference>
<evidence type="ECO:0000313" key="4">
    <source>
        <dbReference type="WBParaSite" id="SRAE_2000525100.1"/>
    </source>
</evidence>
<dbReference type="Gene3D" id="3.40.390.10">
    <property type="entry name" value="Collagenase (Catalytic Domain)"/>
    <property type="match status" value="1"/>
</dbReference>
<protein>
    <submittedName>
        <fullName evidence="4">Astacin-like metalloendopeptidase</fullName>
    </submittedName>
</protein>
<reference evidence="4" key="2">
    <citation type="submission" date="2020-12" db="UniProtKB">
        <authorList>
            <consortium name="WormBaseParasite"/>
        </authorList>
    </citation>
    <scope>IDENTIFICATION</scope>
</reference>
<evidence type="ECO:0000313" key="5">
    <source>
        <dbReference type="WormBase" id="SRAE_2000525100"/>
    </source>
</evidence>
<dbReference type="GeneID" id="36383004"/>
<proteinExistence type="predicted"/>
<keyword evidence="1" id="KW-0472">Membrane</keyword>
<dbReference type="AlphaFoldDB" id="A0A090LLM5"/>
<name>A0A090LLM5_STRRB</name>
<evidence type="ECO:0000313" key="2">
    <source>
        <dbReference type="EMBL" id="CEF70626.2"/>
    </source>
</evidence>
<accession>A0A090LLM5</accession>
<evidence type="ECO:0000256" key="1">
    <source>
        <dbReference type="SAM" id="Phobius"/>
    </source>
</evidence>